<comment type="caution">
    <text evidence="1">The sequence shown here is derived from an EMBL/GenBank/DDBJ whole genome shotgun (WGS) entry which is preliminary data.</text>
</comment>
<keyword evidence="2" id="KW-1185">Reference proteome</keyword>
<dbReference type="RefSeq" id="WP_114833664.1">
    <property type="nucleotide sequence ID" value="NZ_LR699114.1"/>
</dbReference>
<organism evidence="1 2">
    <name type="scientific">Aquicella lusitana</name>
    <dbReference type="NCBI Taxonomy" id="254246"/>
    <lineage>
        <taxon>Bacteria</taxon>
        <taxon>Pseudomonadati</taxon>
        <taxon>Pseudomonadota</taxon>
        <taxon>Gammaproteobacteria</taxon>
        <taxon>Legionellales</taxon>
        <taxon>Coxiellaceae</taxon>
        <taxon>Aquicella</taxon>
    </lineage>
</organism>
<sequence>MLNRRSTFPAFFPAFFSSQVSSGQQTNSSSQQQTEAKDKIVWVFIWKMQVDSVGHAAIQIGGDQPKYTENDPGNYMSIWPKWLPSIGPTKIFPLKSVFANKLTEDQEAQSVRHQTSAQFEVLAQDIIYKQAPDFVYKLKDLDVDAMQKEAQKIKEGVKQHKVCYQLFPNISLYAWTRNLSPHSVGIIAENPFSGSVNKQLSKKISKIDRSLPEIYNCTSLVKHFVEIGGGIFSRPRFRTPWEITPDKLASELEKMNAEKVEISKPTNTFKF</sequence>
<accession>A0A370GTS2</accession>
<protein>
    <submittedName>
        <fullName evidence="1">Uncharacterized protein</fullName>
    </submittedName>
</protein>
<evidence type="ECO:0000313" key="2">
    <source>
        <dbReference type="Proteomes" id="UP000254720"/>
    </source>
</evidence>
<reference evidence="1 2" key="1">
    <citation type="submission" date="2018-07" db="EMBL/GenBank/DDBJ databases">
        <title>Genomic Encyclopedia of Type Strains, Phase IV (KMG-IV): sequencing the most valuable type-strain genomes for metagenomic binning, comparative biology and taxonomic classification.</title>
        <authorList>
            <person name="Goeker M."/>
        </authorList>
    </citation>
    <scope>NUCLEOTIDE SEQUENCE [LARGE SCALE GENOMIC DNA]</scope>
    <source>
        <strain evidence="1 2">DSM 16500</strain>
    </source>
</reference>
<gene>
    <name evidence="1" type="ORF">C8D86_10413</name>
</gene>
<dbReference type="OrthoDB" id="5637541at2"/>
<proteinExistence type="predicted"/>
<dbReference type="Proteomes" id="UP000254720">
    <property type="component" value="Unassembled WGS sequence"/>
</dbReference>
<dbReference type="EMBL" id="QQAX01000004">
    <property type="protein sequence ID" value="RDI46891.1"/>
    <property type="molecule type" value="Genomic_DNA"/>
</dbReference>
<name>A0A370GTS2_9COXI</name>
<dbReference type="AlphaFoldDB" id="A0A370GTS2"/>
<evidence type="ECO:0000313" key="1">
    <source>
        <dbReference type="EMBL" id="RDI46891.1"/>
    </source>
</evidence>